<dbReference type="OrthoDB" id="108782at2"/>
<dbReference type="Pfam" id="PF11453">
    <property type="entry name" value="DUF2950"/>
    <property type="match status" value="1"/>
</dbReference>
<sequence>MRNFIGALSVAIAAALYWPADESKGEEPSPFGPLIAASANHFKDRNPGDAYHGYYFSILTEQGRHAPDVTTFIANNKASCIKRIAVRPHRS</sequence>
<dbReference type="STRING" id="1777144.AWB83_02947"/>
<protein>
    <submittedName>
        <fullName evidence="1">Uncharacterized protein</fullName>
    </submittedName>
</protein>
<evidence type="ECO:0000313" key="1">
    <source>
        <dbReference type="EMBL" id="SAK66274.1"/>
    </source>
</evidence>
<proteinExistence type="predicted"/>
<dbReference type="RefSeq" id="WP_087046323.1">
    <property type="nucleotide sequence ID" value="NZ_FCOB02000012.1"/>
</dbReference>
<dbReference type="EMBL" id="FCOB02000012">
    <property type="protein sequence ID" value="SAK66274.1"/>
    <property type="molecule type" value="Genomic_DNA"/>
</dbReference>
<comment type="caution">
    <text evidence="1">The sequence shown here is derived from an EMBL/GenBank/DDBJ whole genome shotgun (WGS) entry which is preliminary data.</text>
</comment>
<organism evidence="1 2">
    <name type="scientific">Caballeronia ptereochthonis</name>
    <dbReference type="NCBI Taxonomy" id="1777144"/>
    <lineage>
        <taxon>Bacteria</taxon>
        <taxon>Pseudomonadati</taxon>
        <taxon>Pseudomonadota</taxon>
        <taxon>Betaproteobacteria</taxon>
        <taxon>Burkholderiales</taxon>
        <taxon>Burkholderiaceae</taxon>
        <taxon>Caballeronia</taxon>
    </lineage>
</organism>
<accession>A0A158B871</accession>
<keyword evidence="2" id="KW-1185">Reference proteome</keyword>
<evidence type="ECO:0000313" key="2">
    <source>
        <dbReference type="Proteomes" id="UP000054978"/>
    </source>
</evidence>
<name>A0A158B871_9BURK</name>
<dbReference type="InterPro" id="IPR021556">
    <property type="entry name" value="DUF2950"/>
</dbReference>
<gene>
    <name evidence="1" type="ORF">AWB83_02947</name>
</gene>
<dbReference type="Proteomes" id="UP000054978">
    <property type="component" value="Unassembled WGS sequence"/>
</dbReference>
<reference evidence="1" key="1">
    <citation type="submission" date="2016-01" db="EMBL/GenBank/DDBJ databases">
        <authorList>
            <person name="Peeters C."/>
        </authorList>
    </citation>
    <scope>NUCLEOTIDE SEQUENCE [LARGE SCALE GENOMIC DNA]</scope>
    <source>
        <strain evidence="1">LMG 29326</strain>
    </source>
</reference>
<dbReference type="AlphaFoldDB" id="A0A158B871"/>